<dbReference type="GO" id="GO:0003677">
    <property type="term" value="F:DNA binding"/>
    <property type="evidence" value="ECO:0007669"/>
    <property type="project" value="InterPro"/>
</dbReference>
<evidence type="ECO:0000313" key="2">
    <source>
        <dbReference type="EMBL" id="SHK02291.1"/>
    </source>
</evidence>
<dbReference type="Pfam" id="PF00239">
    <property type="entry name" value="Resolvase"/>
    <property type="match status" value="1"/>
</dbReference>
<evidence type="ECO:0000259" key="1">
    <source>
        <dbReference type="SMART" id="SM00857"/>
    </source>
</evidence>
<accession>A0A1M6P2Y0</accession>
<dbReference type="GO" id="GO:0000150">
    <property type="term" value="F:DNA strand exchange activity"/>
    <property type="evidence" value="ECO:0007669"/>
    <property type="project" value="InterPro"/>
</dbReference>
<dbReference type="OrthoDB" id="2039599at2"/>
<dbReference type="STRING" id="1121950.SAMN02745243_01992"/>
<dbReference type="SMART" id="SM00857">
    <property type="entry name" value="Resolvase"/>
    <property type="match status" value="1"/>
</dbReference>
<reference evidence="2 3" key="1">
    <citation type="submission" date="2016-11" db="EMBL/GenBank/DDBJ databases">
        <authorList>
            <person name="Jaros S."/>
            <person name="Januszkiewicz K."/>
            <person name="Wedrychowicz H."/>
        </authorList>
    </citation>
    <scope>NUCLEOTIDE SEQUENCE [LARGE SCALE GENOMIC DNA]</scope>
    <source>
        <strain evidence="2 3">DSM 15480</strain>
    </source>
</reference>
<name>A0A1M6P2Y0_9FIRM</name>
<keyword evidence="3" id="KW-1185">Reference proteome</keyword>
<feature type="domain" description="Resolvase/invertase-type recombinase catalytic" evidence="1">
    <location>
        <begin position="5"/>
        <end position="129"/>
    </location>
</feature>
<dbReference type="RefSeq" id="WP_073109439.1">
    <property type="nucleotide sequence ID" value="NZ_FQZY01000026.1"/>
</dbReference>
<sequence length="224" mass="26396">MSSIAAIYHFTDGSEKRPIVNQKQLNILEQFAISQGFTVNDIFCDKSLLKCEQPEFDRFMSDIDKYDVLVTKDFYHISKNTMKCMSVMKELRKKGVQVHSIENGNFSWAEAPFDKSLRVATYCCRFGTPNDMKQIIPVQNDILKLFTNKKTKWTVIDQYFDESEHQNDGEQIQLMELIKNKNKYDLILVHNLNDIHWRTANFCKVREQIHLDIYSLQEGFLKYN</sequence>
<dbReference type="InterPro" id="IPR006119">
    <property type="entry name" value="Resolv_N"/>
</dbReference>
<evidence type="ECO:0000313" key="3">
    <source>
        <dbReference type="Proteomes" id="UP000184301"/>
    </source>
</evidence>
<dbReference type="Gene3D" id="3.40.50.1390">
    <property type="entry name" value="Resolvase, N-terminal catalytic domain"/>
    <property type="match status" value="1"/>
</dbReference>
<dbReference type="AlphaFoldDB" id="A0A1M6P2Y0"/>
<dbReference type="SUPFAM" id="SSF53041">
    <property type="entry name" value="Resolvase-like"/>
    <property type="match status" value="1"/>
</dbReference>
<dbReference type="EMBL" id="FQZY01000026">
    <property type="protein sequence ID" value="SHK02291.1"/>
    <property type="molecule type" value="Genomic_DNA"/>
</dbReference>
<gene>
    <name evidence="2" type="ORF">SAMN02745243_01992</name>
</gene>
<dbReference type="InterPro" id="IPR036162">
    <property type="entry name" value="Resolvase-like_N_sf"/>
</dbReference>
<protein>
    <submittedName>
        <fullName evidence="2">Resolvase, N terminal domain</fullName>
    </submittedName>
</protein>
<dbReference type="Proteomes" id="UP000184301">
    <property type="component" value="Unassembled WGS sequence"/>
</dbReference>
<proteinExistence type="predicted"/>
<organism evidence="2 3">
    <name type="scientific">Hespellia stercorisuis DSM 15480</name>
    <dbReference type="NCBI Taxonomy" id="1121950"/>
    <lineage>
        <taxon>Bacteria</taxon>
        <taxon>Bacillati</taxon>
        <taxon>Bacillota</taxon>
        <taxon>Clostridia</taxon>
        <taxon>Lachnospirales</taxon>
        <taxon>Lachnospiraceae</taxon>
        <taxon>Hespellia</taxon>
    </lineage>
</organism>